<organism evidence="1 2">
    <name type="scientific">Caerostris extrusa</name>
    <name type="common">Bark spider</name>
    <name type="synonym">Caerostris bankana</name>
    <dbReference type="NCBI Taxonomy" id="172846"/>
    <lineage>
        <taxon>Eukaryota</taxon>
        <taxon>Metazoa</taxon>
        <taxon>Ecdysozoa</taxon>
        <taxon>Arthropoda</taxon>
        <taxon>Chelicerata</taxon>
        <taxon>Arachnida</taxon>
        <taxon>Araneae</taxon>
        <taxon>Araneomorphae</taxon>
        <taxon>Entelegynae</taxon>
        <taxon>Araneoidea</taxon>
        <taxon>Araneidae</taxon>
        <taxon>Caerostris</taxon>
    </lineage>
</organism>
<comment type="caution">
    <text evidence="1">The sequence shown here is derived from an EMBL/GenBank/DDBJ whole genome shotgun (WGS) entry which is preliminary data.</text>
</comment>
<sequence>MGIAGQDSFVMLPSGCPGHNFCPVFAVIDDTSLSLVPDAVQGNFFFVRGIAIRGMDAVVDESGSKKLKERYNQEQLQDHNQLLRACHKEGLGLSPFSVTVLDGTLWTKATTQN</sequence>
<dbReference type="AlphaFoldDB" id="A0AAV4UAF9"/>
<gene>
    <name evidence="1" type="ORF">CEXT_310681</name>
</gene>
<dbReference type="EMBL" id="BPLR01012550">
    <property type="protein sequence ID" value="GIY54744.1"/>
    <property type="molecule type" value="Genomic_DNA"/>
</dbReference>
<dbReference type="Proteomes" id="UP001054945">
    <property type="component" value="Unassembled WGS sequence"/>
</dbReference>
<proteinExistence type="predicted"/>
<evidence type="ECO:0000313" key="1">
    <source>
        <dbReference type="EMBL" id="GIY54744.1"/>
    </source>
</evidence>
<evidence type="ECO:0000313" key="2">
    <source>
        <dbReference type="Proteomes" id="UP001054945"/>
    </source>
</evidence>
<accession>A0AAV4UAF9</accession>
<reference evidence="1 2" key="1">
    <citation type="submission" date="2021-06" db="EMBL/GenBank/DDBJ databases">
        <title>Caerostris extrusa draft genome.</title>
        <authorList>
            <person name="Kono N."/>
            <person name="Arakawa K."/>
        </authorList>
    </citation>
    <scope>NUCLEOTIDE SEQUENCE [LARGE SCALE GENOMIC DNA]</scope>
</reference>
<keyword evidence="2" id="KW-1185">Reference proteome</keyword>
<name>A0AAV4UAF9_CAEEX</name>
<protein>
    <submittedName>
        <fullName evidence="1">Uncharacterized protein</fullName>
    </submittedName>
</protein>